<protein>
    <submittedName>
        <fullName evidence="2">Uncharacterized protein</fullName>
    </submittedName>
</protein>
<name>A0AAW0SA18_SCYPA</name>
<comment type="caution">
    <text evidence="2">The sequence shown here is derived from an EMBL/GenBank/DDBJ whole genome shotgun (WGS) entry which is preliminary data.</text>
</comment>
<feature type="region of interest" description="Disordered" evidence="1">
    <location>
        <begin position="1"/>
        <end position="24"/>
    </location>
</feature>
<gene>
    <name evidence="2" type="ORF">O3P69_018976</name>
</gene>
<evidence type="ECO:0000313" key="3">
    <source>
        <dbReference type="Proteomes" id="UP001487740"/>
    </source>
</evidence>
<reference evidence="2 3" key="1">
    <citation type="submission" date="2023-03" db="EMBL/GenBank/DDBJ databases">
        <title>High-quality genome of Scylla paramamosain provides insights in environmental adaptation.</title>
        <authorList>
            <person name="Zhang L."/>
        </authorList>
    </citation>
    <scope>NUCLEOTIDE SEQUENCE [LARGE SCALE GENOMIC DNA]</scope>
    <source>
        <strain evidence="2">LZ_2023a</strain>
        <tissue evidence="2">Muscle</tissue>
    </source>
</reference>
<proteinExistence type="predicted"/>
<sequence length="110" mass="12232">MTVSSTLRVLNINEPPSDSECSDTEYVEYSGDEYLLIQDDEARFRHDLMLDFQDEEKVVIGRSRRTLLPLDPVALPSDAPAANGTTQERLALVNNAKQNKDSNDVDCGTS</sequence>
<keyword evidence="3" id="KW-1185">Reference proteome</keyword>
<organism evidence="2 3">
    <name type="scientific">Scylla paramamosain</name>
    <name type="common">Mud crab</name>
    <dbReference type="NCBI Taxonomy" id="85552"/>
    <lineage>
        <taxon>Eukaryota</taxon>
        <taxon>Metazoa</taxon>
        <taxon>Ecdysozoa</taxon>
        <taxon>Arthropoda</taxon>
        <taxon>Crustacea</taxon>
        <taxon>Multicrustacea</taxon>
        <taxon>Malacostraca</taxon>
        <taxon>Eumalacostraca</taxon>
        <taxon>Eucarida</taxon>
        <taxon>Decapoda</taxon>
        <taxon>Pleocyemata</taxon>
        <taxon>Brachyura</taxon>
        <taxon>Eubrachyura</taxon>
        <taxon>Portunoidea</taxon>
        <taxon>Portunidae</taxon>
        <taxon>Portuninae</taxon>
        <taxon>Scylla</taxon>
    </lineage>
</organism>
<dbReference type="AlphaFoldDB" id="A0AAW0SA18"/>
<dbReference type="Proteomes" id="UP001487740">
    <property type="component" value="Unassembled WGS sequence"/>
</dbReference>
<evidence type="ECO:0000256" key="1">
    <source>
        <dbReference type="SAM" id="MobiDB-lite"/>
    </source>
</evidence>
<accession>A0AAW0SA18</accession>
<dbReference type="EMBL" id="JARAKH010006415">
    <property type="protein sequence ID" value="KAK8371726.1"/>
    <property type="molecule type" value="Genomic_DNA"/>
</dbReference>
<evidence type="ECO:0000313" key="2">
    <source>
        <dbReference type="EMBL" id="KAK8371726.1"/>
    </source>
</evidence>